<feature type="domain" description="DDE Tnp4" evidence="4">
    <location>
        <begin position="210"/>
        <end position="330"/>
    </location>
</feature>
<accession>A0A8K0GQC2</accession>
<feature type="compositionally biased region" description="Polar residues" evidence="3">
    <location>
        <begin position="22"/>
        <end position="48"/>
    </location>
</feature>
<dbReference type="Pfam" id="PF13359">
    <property type="entry name" value="DDE_Tnp_4"/>
    <property type="match status" value="1"/>
</dbReference>
<name>A0A8K0GQC2_IGNLU</name>
<organism evidence="6 7">
    <name type="scientific">Ignelater luminosus</name>
    <name type="common">Cucubano</name>
    <name type="synonym">Pyrophorus luminosus</name>
    <dbReference type="NCBI Taxonomy" id="2038154"/>
    <lineage>
        <taxon>Eukaryota</taxon>
        <taxon>Metazoa</taxon>
        <taxon>Ecdysozoa</taxon>
        <taxon>Arthropoda</taxon>
        <taxon>Hexapoda</taxon>
        <taxon>Insecta</taxon>
        <taxon>Pterygota</taxon>
        <taxon>Neoptera</taxon>
        <taxon>Endopterygota</taxon>
        <taxon>Coleoptera</taxon>
        <taxon>Polyphaga</taxon>
        <taxon>Elateriformia</taxon>
        <taxon>Elateroidea</taxon>
        <taxon>Elateridae</taxon>
        <taxon>Agrypninae</taxon>
        <taxon>Pyrophorini</taxon>
        <taxon>Ignelater</taxon>
    </lineage>
</organism>
<dbReference type="EMBL" id="VTPC01000421">
    <property type="protein sequence ID" value="KAF2905848.1"/>
    <property type="molecule type" value="Genomic_DNA"/>
</dbReference>
<dbReference type="OrthoDB" id="6483946at2759"/>
<comment type="cofactor">
    <cofactor evidence="1">
        <name>a divalent metal cation</name>
        <dbReference type="ChEBI" id="CHEBI:60240"/>
    </cofactor>
</comment>
<feature type="domain" description="Transposase Helix-turn-helix" evidence="5">
    <location>
        <begin position="130"/>
        <end position="178"/>
    </location>
</feature>
<protein>
    <recommendedName>
        <fullName evidence="8">DDE Tnp4 domain-containing protein</fullName>
    </recommendedName>
</protein>
<dbReference type="PANTHER" id="PTHR23080">
    <property type="entry name" value="THAP DOMAIN PROTEIN"/>
    <property type="match status" value="1"/>
</dbReference>
<evidence type="ECO:0000259" key="5">
    <source>
        <dbReference type="Pfam" id="PF13613"/>
    </source>
</evidence>
<evidence type="ECO:0000256" key="2">
    <source>
        <dbReference type="ARBA" id="ARBA00022723"/>
    </source>
</evidence>
<evidence type="ECO:0000259" key="4">
    <source>
        <dbReference type="Pfam" id="PF13359"/>
    </source>
</evidence>
<dbReference type="Pfam" id="PF13613">
    <property type="entry name" value="HTH_Tnp_4"/>
    <property type="match status" value="1"/>
</dbReference>
<feature type="region of interest" description="Disordered" evidence="3">
    <location>
        <begin position="18"/>
        <end position="48"/>
    </location>
</feature>
<dbReference type="GO" id="GO:0046872">
    <property type="term" value="F:metal ion binding"/>
    <property type="evidence" value="ECO:0007669"/>
    <property type="project" value="UniProtKB-KW"/>
</dbReference>
<gene>
    <name evidence="6" type="ORF">ILUMI_00330</name>
</gene>
<evidence type="ECO:0000256" key="1">
    <source>
        <dbReference type="ARBA" id="ARBA00001968"/>
    </source>
</evidence>
<evidence type="ECO:0000313" key="6">
    <source>
        <dbReference type="EMBL" id="KAF2905848.1"/>
    </source>
</evidence>
<dbReference type="PANTHER" id="PTHR23080:SF133">
    <property type="entry name" value="SI:CH211-262I1.5-RELATED"/>
    <property type="match status" value="1"/>
</dbReference>
<dbReference type="InterPro" id="IPR027805">
    <property type="entry name" value="Transposase_HTH_dom"/>
</dbReference>
<dbReference type="Proteomes" id="UP000801492">
    <property type="component" value="Unassembled WGS sequence"/>
</dbReference>
<evidence type="ECO:0000256" key="3">
    <source>
        <dbReference type="SAM" id="MobiDB-lite"/>
    </source>
</evidence>
<reference evidence="6" key="1">
    <citation type="submission" date="2019-08" db="EMBL/GenBank/DDBJ databases">
        <title>The genome of the North American firefly Photinus pyralis.</title>
        <authorList>
            <consortium name="Photinus pyralis genome working group"/>
            <person name="Fallon T.R."/>
            <person name="Sander Lower S.E."/>
            <person name="Weng J.-K."/>
        </authorList>
    </citation>
    <scope>NUCLEOTIDE SEQUENCE</scope>
    <source>
        <strain evidence="6">TRF0915ILg1</strain>
        <tissue evidence="6">Whole body</tissue>
    </source>
</reference>
<proteinExistence type="predicted"/>
<sequence length="333" mass="38262">MHIIYFFKLSRIKPSEEIEEAPSTSYEQTPSTSYEQTPSTSYEQSSTLSQPEDSVVVLKAENYLLKLEVEKKENIISHLSMKMSCFRICENDKLIFEYTGLPTRNIFDSLYCLIENININYYPKWKVEKIDRRDQLLMTFMKLRQSYFHTDLGYRFQVSEATVTNVVVKFIHLLYEVLYVTLMKSVPKRSKNKSCLPNCAGTFTNCRIIIDFTEVFAAVPRQSTKTQGLTYSSYKHRNTLKRLMGVAPNGVVTYVSDLYPGSTSYKQIVANCSILNELEPGDLVIVDKGFLIKDLLPNGVALNVPSFLSTPQFTAEQVQQTERIAKARIFIFK</sequence>
<keyword evidence="2" id="KW-0479">Metal-binding</keyword>
<evidence type="ECO:0008006" key="8">
    <source>
        <dbReference type="Google" id="ProtNLM"/>
    </source>
</evidence>
<dbReference type="AlphaFoldDB" id="A0A8K0GQC2"/>
<evidence type="ECO:0000313" key="7">
    <source>
        <dbReference type="Proteomes" id="UP000801492"/>
    </source>
</evidence>
<comment type="caution">
    <text evidence="6">The sequence shown here is derived from an EMBL/GenBank/DDBJ whole genome shotgun (WGS) entry which is preliminary data.</text>
</comment>
<keyword evidence="7" id="KW-1185">Reference proteome</keyword>
<dbReference type="InterPro" id="IPR027806">
    <property type="entry name" value="HARBI1_dom"/>
</dbReference>